<evidence type="ECO:0008006" key="4">
    <source>
        <dbReference type="Google" id="ProtNLM"/>
    </source>
</evidence>
<evidence type="ECO:0000313" key="3">
    <source>
        <dbReference type="Proteomes" id="UP000662747"/>
    </source>
</evidence>
<proteinExistence type="predicted"/>
<keyword evidence="3" id="KW-1185">Reference proteome</keyword>
<reference evidence="2 3" key="1">
    <citation type="submission" date="2021-02" db="EMBL/GenBank/DDBJ databases">
        <title>De Novo genome assembly of isolated myxobacteria.</title>
        <authorList>
            <person name="Stevens D.C."/>
        </authorList>
    </citation>
    <scope>NUCLEOTIDE SEQUENCE [LARGE SCALE GENOMIC DNA]</scope>
    <source>
        <strain evidence="3">SCPEA02</strain>
    </source>
</reference>
<evidence type="ECO:0000313" key="2">
    <source>
        <dbReference type="EMBL" id="QSQ19788.1"/>
    </source>
</evidence>
<feature type="chain" id="PRO_5045383877" description="AMIN domain-containing protein" evidence="1">
    <location>
        <begin position="25"/>
        <end position="162"/>
    </location>
</feature>
<dbReference type="EMBL" id="CP071090">
    <property type="protein sequence ID" value="QSQ19788.1"/>
    <property type="molecule type" value="Genomic_DNA"/>
</dbReference>
<gene>
    <name evidence="2" type="ORF">JY651_31450</name>
</gene>
<dbReference type="Proteomes" id="UP000662747">
    <property type="component" value="Chromosome"/>
</dbReference>
<organism evidence="2 3">
    <name type="scientific">Pyxidicoccus parkwayensis</name>
    <dbReference type="NCBI Taxonomy" id="2813578"/>
    <lineage>
        <taxon>Bacteria</taxon>
        <taxon>Pseudomonadati</taxon>
        <taxon>Myxococcota</taxon>
        <taxon>Myxococcia</taxon>
        <taxon>Myxococcales</taxon>
        <taxon>Cystobacterineae</taxon>
        <taxon>Myxococcaceae</taxon>
        <taxon>Pyxidicoccus</taxon>
    </lineage>
</organism>
<accession>A0ABX7NMB6</accession>
<keyword evidence="1" id="KW-0732">Signal</keyword>
<evidence type="ECO:0000256" key="1">
    <source>
        <dbReference type="SAM" id="SignalP"/>
    </source>
</evidence>
<feature type="signal peptide" evidence="1">
    <location>
        <begin position="1"/>
        <end position="24"/>
    </location>
</feature>
<sequence>MRSLLPVGGALLVVLALISGPAVAQPSQVATPSSAAATTPAEPVNAFKQISSASNQTDNHVFTIPAGKRLVIDYVSAKGEVPAGDSVSDIHLNNPVVHFFVVSTQGTDINGKSVFSAAQSLHVTLGPFPRPTDVVVRMERRTFGPGNEATLAVSLAGSLLTP</sequence>
<dbReference type="RefSeq" id="WP_206721370.1">
    <property type="nucleotide sequence ID" value="NZ_CP071090.1"/>
</dbReference>
<name>A0ABX7NMB6_9BACT</name>
<protein>
    <recommendedName>
        <fullName evidence="4">AMIN domain-containing protein</fullName>
    </recommendedName>
</protein>